<dbReference type="PANTHER" id="PTHR39160">
    <property type="entry name" value="CELL WALL-BINDING PROTEIN YOCH"/>
    <property type="match status" value="1"/>
</dbReference>
<reference evidence="4" key="1">
    <citation type="submission" date="2021-01" db="EMBL/GenBank/DDBJ databases">
        <title>Genome public.</title>
        <authorList>
            <person name="Liu C."/>
            <person name="Sun Q."/>
        </authorList>
    </citation>
    <scope>NUCLEOTIDE SEQUENCE</scope>
    <source>
        <strain evidence="4">YIM B02565</strain>
    </source>
</reference>
<dbReference type="InterPro" id="IPR051933">
    <property type="entry name" value="Resuscitation_pf_RpfB"/>
</dbReference>
<keyword evidence="2" id="KW-1133">Transmembrane helix</keyword>
<dbReference type="Pfam" id="PF07501">
    <property type="entry name" value="G5"/>
    <property type="match status" value="1"/>
</dbReference>
<protein>
    <submittedName>
        <fullName evidence="4">G5 domain-containing protein</fullName>
    </submittedName>
</protein>
<evidence type="ECO:0000313" key="5">
    <source>
        <dbReference type="Proteomes" id="UP000623681"/>
    </source>
</evidence>
<dbReference type="PANTHER" id="PTHR39160:SF4">
    <property type="entry name" value="RESUSCITATION-PROMOTING FACTOR RPFB"/>
    <property type="match status" value="1"/>
</dbReference>
<comment type="caution">
    <text evidence="4">The sequence shown here is derived from an EMBL/GenBank/DDBJ whole genome shotgun (WGS) entry which is preliminary data.</text>
</comment>
<dbReference type="Gene3D" id="2.20.230.10">
    <property type="entry name" value="Resuscitation-promoting factor rpfb"/>
    <property type="match status" value="1"/>
</dbReference>
<dbReference type="InterPro" id="IPR036908">
    <property type="entry name" value="RlpA-like_sf"/>
</dbReference>
<dbReference type="RefSeq" id="WP_202766812.1">
    <property type="nucleotide sequence ID" value="NZ_JAESWA010000019.1"/>
</dbReference>
<dbReference type="Pfam" id="PF03990">
    <property type="entry name" value="DUF348"/>
    <property type="match status" value="2"/>
</dbReference>
<dbReference type="Proteomes" id="UP000623681">
    <property type="component" value="Unassembled WGS sequence"/>
</dbReference>
<dbReference type="AlphaFoldDB" id="A0A937FCM4"/>
<dbReference type="GO" id="GO:0019867">
    <property type="term" value="C:outer membrane"/>
    <property type="evidence" value="ECO:0007669"/>
    <property type="project" value="InterPro"/>
</dbReference>
<name>A0A937FCM4_9CLOT</name>
<gene>
    <name evidence="4" type="ORF">JK634_06420</name>
</gene>
<keyword evidence="1" id="KW-0732">Signal</keyword>
<keyword evidence="5" id="KW-1185">Reference proteome</keyword>
<dbReference type="Pfam" id="PF06725">
    <property type="entry name" value="3D"/>
    <property type="match status" value="1"/>
</dbReference>
<proteinExistence type="predicted"/>
<dbReference type="InterPro" id="IPR011098">
    <property type="entry name" value="G5_dom"/>
</dbReference>
<dbReference type="EMBL" id="JAESWA010000019">
    <property type="protein sequence ID" value="MBL4931434.1"/>
    <property type="molecule type" value="Genomic_DNA"/>
</dbReference>
<organism evidence="4 5">
    <name type="scientific">Clostridium paridis</name>
    <dbReference type="NCBI Taxonomy" id="2803863"/>
    <lineage>
        <taxon>Bacteria</taxon>
        <taxon>Bacillati</taxon>
        <taxon>Bacillota</taxon>
        <taxon>Clostridia</taxon>
        <taxon>Eubacteriales</taxon>
        <taxon>Clostridiaceae</taxon>
        <taxon>Clostridium</taxon>
    </lineage>
</organism>
<dbReference type="Gene3D" id="2.40.40.10">
    <property type="entry name" value="RlpA-like domain"/>
    <property type="match status" value="1"/>
</dbReference>
<dbReference type="PROSITE" id="PS51109">
    <property type="entry name" value="G5"/>
    <property type="match status" value="1"/>
</dbReference>
<evidence type="ECO:0000313" key="4">
    <source>
        <dbReference type="EMBL" id="MBL4931434.1"/>
    </source>
</evidence>
<keyword evidence="2" id="KW-0812">Transmembrane</keyword>
<evidence type="ECO:0000259" key="3">
    <source>
        <dbReference type="PROSITE" id="PS51109"/>
    </source>
</evidence>
<dbReference type="CDD" id="cd22786">
    <property type="entry name" value="DPBB_YuiC-like"/>
    <property type="match status" value="1"/>
</dbReference>
<dbReference type="GO" id="GO:0004553">
    <property type="term" value="F:hydrolase activity, hydrolyzing O-glycosyl compounds"/>
    <property type="evidence" value="ECO:0007669"/>
    <property type="project" value="InterPro"/>
</dbReference>
<accession>A0A937FCM4</accession>
<keyword evidence="2" id="KW-0472">Membrane</keyword>
<dbReference type="InterPro" id="IPR007137">
    <property type="entry name" value="DUF348"/>
</dbReference>
<dbReference type="SMART" id="SM01208">
    <property type="entry name" value="G5"/>
    <property type="match status" value="1"/>
</dbReference>
<evidence type="ECO:0000256" key="1">
    <source>
        <dbReference type="ARBA" id="ARBA00022729"/>
    </source>
</evidence>
<dbReference type="SUPFAM" id="SSF50685">
    <property type="entry name" value="Barwin-like endoglucanases"/>
    <property type="match status" value="1"/>
</dbReference>
<evidence type="ECO:0000256" key="2">
    <source>
        <dbReference type="SAM" id="Phobius"/>
    </source>
</evidence>
<feature type="transmembrane region" description="Helical" evidence="2">
    <location>
        <begin position="21"/>
        <end position="38"/>
    </location>
</feature>
<dbReference type="InterPro" id="IPR010611">
    <property type="entry name" value="3D_dom"/>
</dbReference>
<feature type="domain" description="G5" evidence="3">
    <location>
        <begin position="150"/>
        <end position="230"/>
    </location>
</feature>
<dbReference type="GO" id="GO:0009254">
    <property type="term" value="P:peptidoglycan turnover"/>
    <property type="evidence" value="ECO:0007669"/>
    <property type="project" value="InterPro"/>
</dbReference>
<sequence>MVEKFKVNAKRVFSNGPKAKIVLFLIVASMLILTIYNMKKTVIVRIDGEEQSILTYAGTVKGALQGSNISLSSKDKVEPGLDTMLNDNEVITVKKAVPVEVTVDGKDQKIETAESNINDMLAAENIQLGDDDKLSVDADTPITEGLKFKIIRVQTKDVVETKTLDFDTIVKNDDNMDKGFTKTVQEGTPGEKEVTVRVSYEDGVEVSRKTVSEKVTKEPTNKIVSEGTRNFIALSRGGDTKLYYQKVMSVKASAYTGGGTTATGTTPRRNPSGISTIAVDPRIVPLGSKVYVEGYGYAIAEDTGGAIKNNKIDIYMNSNRECYSWGVRSVNLYVVAYPGQW</sequence>